<dbReference type="CDD" id="cd06259">
    <property type="entry name" value="YdcF-like"/>
    <property type="match status" value="1"/>
</dbReference>
<dbReference type="AlphaFoldDB" id="A0A217ED79"/>
<keyword evidence="1" id="KW-1133">Transmembrane helix</keyword>
<keyword evidence="4" id="KW-1185">Reference proteome</keyword>
<organism evidence="3 4">
    <name type="scientific">Acinetobacter apis</name>
    <dbReference type="NCBI Taxonomy" id="1229165"/>
    <lineage>
        <taxon>Bacteria</taxon>
        <taxon>Pseudomonadati</taxon>
        <taxon>Pseudomonadota</taxon>
        <taxon>Gammaproteobacteria</taxon>
        <taxon>Moraxellales</taxon>
        <taxon>Moraxellaceae</taxon>
        <taxon>Acinetobacter</taxon>
    </lineage>
</organism>
<dbReference type="InterPro" id="IPR051599">
    <property type="entry name" value="Cell_Envelope_Assoc"/>
</dbReference>
<dbReference type="InterPro" id="IPR014729">
    <property type="entry name" value="Rossmann-like_a/b/a_fold"/>
</dbReference>
<keyword evidence="1" id="KW-0472">Membrane</keyword>
<feature type="domain" description="DUF218" evidence="2">
    <location>
        <begin position="219"/>
        <end position="366"/>
    </location>
</feature>
<evidence type="ECO:0000259" key="2">
    <source>
        <dbReference type="Pfam" id="PF02698"/>
    </source>
</evidence>
<dbReference type="Pfam" id="PF02698">
    <property type="entry name" value="DUF218"/>
    <property type="match status" value="1"/>
</dbReference>
<dbReference type="PANTHER" id="PTHR30336:SF20">
    <property type="entry name" value="DUF218 DOMAIN-CONTAINING PROTEIN"/>
    <property type="match status" value="1"/>
</dbReference>
<dbReference type="InterPro" id="IPR003848">
    <property type="entry name" value="DUF218"/>
</dbReference>
<proteinExistence type="predicted"/>
<gene>
    <name evidence="3" type="ORF">SAMN05444584_0392</name>
</gene>
<dbReference type="EMBL" id="FZLN01000001">
    <property type="protein sequence ID" value="SNQ28469.1"/>
    <property type="molecule type" value="Genomic_DNA"/>
</dbReference>
<dbReference type="RefSeq" id="WP_088822515.1">
    <property type="nucleotide sequence ID" value="NZ_FZLN01000001.1"/>
</dbReference>
<reference evidence="4" key="1">
    <citation type="submission" date="2017-06" db="EMBL/GenBank/DDBJ databases">
        <authorList>
            <person name="Varghese N."/>
            <person name="Submissions S."/>
        </authorList>
    </citation>
    <scope>NUCLEOTIDE SEQUENCE [LARGE SCALE GENOMIC DNA]</scope>
    <source>
        <strain evidence="4">ANC 5114</strain>
    </source>
</reference>
<name>A0A217ED79_9GAMM</name>
<dbReference type="Proteomes" id="UP000243463">
    <property type="component" value="Unassembled WGS sequence"/>
</dbReference>
<evidence type="ECO:0000313" key="4">
    <source>
        <dbReference type="Proteomes" id="UP000243463"/>
    </source>
</evidence>
<accession>A0A217ED79</accession>
<dbReference type="OrthoDB" id="9809813at2"/>
<dbReference type="GO" id="GO:0005886">
    <property type="term" value="C:plasma membrane"/>
    <property type="evidence" value="ECO:0007669"/>
    <property type="project" value="TreeGrafter"/>
</dbReference>
<keyword evidence="1" id="KW-0812">Transmembrane</keyword>
<dbReference type="PANTHER" id="PTHR30336">
    <property type="entry name" value="INNER MEMBRANE PROTEIN, PROBABLE PERMEASE"/>
    <property type="match status" value="1"/>
</dbReference>
<evidence type="ECO:0000313" key="3">
    <source>
        <dbReference type="EMBL" id="SNQ28469.1"/>
    </source>
</evidence>
<dbReference type="Gene3D" id="3.40.50.620">
    <property type="entry name" value="HUPs"/>
    <property type="match status" value="1"/>
</dbReference>
<feature type="transmembrane region" description="Helical" evidence="1">
    <location>
        <begin position="12"/>
        <end position="33"/>
    </location>
</feature>
<sequence>MHKKQHFMVRLVRTVALLFVLLAGLMVFVYTPFYSKCIVFLLNHFVPIEVNLVAAKSQQIAALSEHDNLEPGSDLWIARQAYLNVLQDTAQREDAQSLNLIEARYKVLEQQISKNHVNDDQDSDEPQPASDVISTHQAALHVAPHPQDEAAAASNIAAILRLNSDVDAQLLMEKYTKFLNQYPVKIDSKEPVSSQVSKDLQQVKNNNHDYKVDTSKPSAIVVLGGGLTFDKTTKSIVVNGYTRLRLEKTLEVEQQNQLPIVLSGVEAPYMQKWLQQRGVDAKLLEKRSMNTCENSRFSSLLLQKKGGAPKIILITDEYHMPRTRRLFAMNGIATVPVNAPIPSQLTTWKPALQNYDHSRRANYELLATIRDVVFGTSDCREVP</sequence>
<evidence type="ECO:0000256" key="1">
    <source>
        <dbReference type="SAM" id="Phobius"/>
    </source>
</evidence>
<protein>
    <submittedName>
        <fullName evidence="3">DUF218 domain-containing protein</fullName>
    </submittedName>
</protein>